<dbReference type="EMBL" id="JBHMDM010000007">
    <property type="protein sequence ID" value="MFB9377704.1"/>
    <property type="molecule type" value="Genomic_DNA"/>
</dbReference>
<feature type="transmembrane region" description="Helical" evidence="2">
    <location>
        <begin position="191"/>
        <end position="214"/>
    </location>
</feature>
<keyword evidence="4" id="KW-1185">Reference proteome</keyword>
<feature type="compositionally biased region" description="Low complexity" evidence="1">
    <location>
        <begin position="73"/>
        <end position="82"/>
    </location>
</feature>
<evidence type="ECO:0000313" key="4">
    <source>
        <dbReference type="Proteomes" id="UP001589748"/>
    </source>
</evidence>
<keyword evidence="2" id="KW-0812">Transmembrane</keyword>
<evidence type="ECO:0000313" key="3">
    <source>
        <dbReference type="EMBL" id="MFB9377704.1"/>
    </source>
</evidence>
<feature type="region of interest" description="Disordered" evidence="1">
    <location>
        <begin position="20"/>
        <end position="168"/>
    </location>
</feature>
<feature type="compositionally biased region" description="Basic and acidic residues" evidence="1">
    <location>
        <begin position="103"/>
        <end position="121"/>
    </location>
</feature>
<keyword evidence="2" id="KW-0472">Membrane</keyword>
<feature type="transmembrane region" description="Helical" evidence="2">
    <location>
        <begin position="220"/>
        <end position="238"/>
    </location>
</feature>
<protein>
    <submittedName>
        <fullName evidence="3">Uncharacterized protein</fullName>
    </submittedName>
</protein>
<gene>
    <name evidence="3" type="ORF">ACFFVI_12075</name>
</gene>
<dbReference type="Proteomes" id="UP001589748">
    <property type="component" value="Unassembled WGS sequence"/>
</dbReference>
<evidence type="ECO:0000256" key="2">
    <source>
        <dbReference type="SAM" id="Phobius"/>
    </source>
</evidence>
<keyword evidence="2" id="KW-1133">Transmembrane helix</keyword>
<accession>A0ABV5LUC3</accession>
<feature type="compositionally biased region" description="Low complexity" evidence="1">
    <location>
        <begin position="89"/>
        <end position="100"/>
    </location>
</feature>
<feature type="compositionally biased region" description="Basic and acidic residues" evidence="1">
    <location>
        <begin position="138"/>
        <end position="150"/>
    </location>
</feature>
<name>A0ABV5LUC3_9ACTN</name>
<organism evidence="3 4">
    <name type="scientific">Kineococcus gynurae</name>
    <dbReference type="NCBI Taxonomy" id="452979"/>
    <lineage>
        <taxon>Bacteria</taxon>
        <taxon>Bacillati</taxon>
        <taxon>Actinomycetota</taxon>
        <taxon>Actinomycetes</taxon>
        <taxon>Kineosporiales</taxon>
        <taxon>Kineosporiaceae</taxon>
        <taxon>Kineococcus</taxon>
    </lineage>
</organism>
<evidence type="ECO:0000256" key="1">
    <source>
        <dbReference type="SAM" id="MobiDB-lite"/>
    </source>
</evidence>
<dbReference type="RefSeq" id="WP_380137978.1">
    <property type="nucleotide sequence ID" value="NZ_JBHLUI010000008.1"/>
</dbReference>
<comment type="caution">
    <text evidence="3">The sequence shown here is derived from an EMBL/GenBank/DDBJ whole genome shotgun (WGS) entry which is preliminary data.</text>
</comment>
<reference evidence="3 4" key="1">
    <citation type="submission" date="2024-09" db="EMBL/GenBank/DDBJ databases">
        <authorList>
            <person name="Sun Q."/>
            <person name="Mori K."/>
        </authorList>
    </citation>
    <scope>NUCLEOTIDE SEQUENCE [LARGE SCALE GENOMIC DNA]</scope>
    <source>
        <strain evidence="3 4">TISTR 1856</strain>
    </source>
</reference>
<proteinExistence type="predicted"/>
<feature type="compositionally biased region" description="Basic and acidic residues" evidence="1">
    <location>
        <begin position="158"/>
        <end position="168"/>
    </location>
</feature>
<feature type="compositionally biased region" description="Basic and acidic residues" evidence="1">
    <location>
        <begin position="54"/>
        <end position="70"/>
    </location>
</feature>
<sequence>MPADPDDGSGPLDVDAAFAEIVARWHDPQPSAGPVRPVHPLAPAPTDDGGAPDARPERRPGGADEPRSDPDGADPGDASARRPTPPQADPTGTDAPAAAQRPEVGRPDQPRPDQLRPDQLRPDSACTIRPARPLPPAPREDALPGRHVRPEGPPAHATHREDREPRTDRDEFDWLDEGFTPAEPAPLPRDVLGWAAWAAVIGAPLVLLVLALTWHSVPSLLTAAIAAVFVGGFATLVVRLPSSRDDDDDGAVV</sequence>